<sequence>MVKGDFVKPKTNKLTHSLKGNSEKLFGSLLMMLESSNKKWRLALIFEGSYPIGEQSLGVVRGQRQRT</sequence>
<organism evidence="1 2">
    <name type="scientific">Solanum tuberosum</name>
    <name type="common">Potato</name>
    <dbReference type="NCBI Taxonomy" id="4113"/>
    <lineage>
        <taxon>Eukaryota</taxon>
        <taxon>Viridiplantae</taxon>
        <taxon>Streptophyta</taxon>
        <taxon>Embryophyta</taxon>
        <taxon>Tracheophyta</taxon>
        <taxon>Spermatophyta</taxon>
        <taxon>Magnoliopsida</taxon>
        <taxon>eudicotyledons</taxon>
        <taxon>Gunneridae</taxon>
        <taxon>Pentapetalae</taxon>
        <taxon>asterids</taxon>
        <taxon>lamiids</taxon>
        <taxon>Solanales</taxon>
        <taxon>Solanaceae</taxon>
        <taxon>Solanoideae</taxon>
        <taxon>Solaneae</taxon>
        <taxon>Solanum</taxon>
    </lineage>
</organism>
<protein>
    <submittedName>
        <fullName evidence="1">Uncharacterized protein</fullName>
    </submittedName>
</protein>
<accession>A0ABQ7VQR0</accession>
<reference evidence="1 2" key="1">
    <citation type="journal article" date="2021" name="bioRxiv">
        <title>Chromosome-scale and haplotype-resolved genome assembly of a tetraploid potato cultivar.</title>
        <authorList>
            <person name="Sun H."/>
            <person name="Jiao W.-B."/>
            <person name="Krause K."/>
            <person name="Campoy J.A."/>
            <person name="Goel M."/>
            <person name="Folz-Donahue K."/>
            <person name="Kukat C."/>
            <person name="Huettel B."/>
            <person name="Schneeberger K."/>
        </authorList>
    </citation>
    <scope>NUCLEOTIDE SEQUENCE [LARGE SCALE GENOMIC DNA]</scope>
    <source>
        <strain evidence="1">SolTubOtavaFocal</strain>
        <tissue evidence="1">Leaves</tissue>
    </source>
</reference>
<dbReference type="EMBL" id="JAIVGD010000011">
    <property type="protein sequence ID" value="KAH0770856.1"/>
    <property type="molecule type" value="Genomic_DNA"/>
</dbReference>
<evidence type="ECO:0000313" key="2">
    <source>
        <dbReference type="Proteomes" id="UP000826656"/>
    </source>
</evidence>
<gene>
    <name evidence="1" type="ORF">KY290_014837</name>
</gene>
<keyword evidence="2" id="KW-1185">Reference proteome</keyword>
<evidence type="ECO:0000313" key="1">
    <source>
        <dbReference type="EMBL" id="KAH0770856.1"/>
    </source>
</evidence>
<name>A0ABQ7VQR0_SOLTU</name>
<comment type="caution">
    <text evidence="1">The sequence shown here is derived from an EMBL/GenBank/DDBJ whole genome shotgun (WGS) entry which is preliminary data.</text>
</comment>
<dbReference type="Proteomes" id="UP000826656">
    <property type="component" value="Unassembled WGS sequence"/>
</dbReference>
<proteinExistence type="predicted"/>